<dbReference type="Pfam" id="PF00658">
    <property type="entry name" value="MLLE"/>
    <property type="match status" value="1"/>
</dbReference>
<dbReference type="Proteomes" id="UP000224567">
    <property type="component" value="Unassembled WGS sequence"/>
</dbReference>
<proteinExistence type="predicted"/>
<keyword evidence="3" id="KW-1185">Reference proteome</keyword>
<gene>
    <name evidence="2" type="ORF">CQW23_21210</name>
</gene>
<evidence type="ECO:0000313" key="3">
    <source>
        <dbReference type="Proteomes" id="UP000224567"/>
    </source>
</evidence>
<name>A0A2G2VXC8_CAPBA</name>
<dbReference type="InterPro" id="IPR002004">
    <property type="entry name" value="PABP_HYD_C"/>
</dbReference>
<comment type="caution">
    <text evidence="2">The sequence shown here is derived from an EMBL/GenBank/DDBJ whole genome shotgun (WGS) entry which is preliminary data.</text>
</comment>
<evidence type="ECO:0000259" key="1">
    <source>
        <dbReference type="PROSITE" id="PS51309"/>
    </source>
</evidence>
<accession>A0A2G2VXC8</accession>
<reference evidence="2 3" key="1">
    <citation type="journal article" date="2017" name="Genome Biol.">
        <title>New reference genome sequences of hot pepper reveal the massive evolution of plant disease-resistance genes by retroduplication.</title>
        <authorList>
            <person name="Kim S."/>
            <person name="Park J."/>
            <person name="Yeom S.I."/>
            <person name="Kim Y.M."/>
            <person name="Seo E."/>
            <person name="Kim K.T."/>
            <person name="Kim M.S."/>
            <person name="Lee J.M."/>
            <person name="Cheong K."/>
            <person name="Shin H.S."/>
            <person name="Kim S.B."/>
            <person name="Han K."/>
            <person name="Lee J."/>
            <person name="Park M."/>
            <person name="Lee H.A."/>
            <person name="Lee H.Y."/>
            <person name="Lee Y."/>
            <person name="Oh S."/>
            <person name="Lee J.H."/>
            <person name="Choi E."/>
            <person name="Choi E."/>
            <person name="Lee S.E."/>
            <person name="Jeon J."/>
            <person name="Kim H."/>
            <person name="Choi G."/>
            <person name="Song H."/>
            <person name="Lee J."/>
            <person name="Lee S.C."/>
            <person name="Kwon J.K."/>
            <person name="Lee H.Y."/>
            <person name="Koo N."/>
            <person name="Hong Y."/>
            <person name="Kim R.W."/>
            <person name="Kang W.H."/>
            <person name="Huh J.H."/>
            <person name="Kang B.C."/>
            <person name="Yang T.J."/>
            <person name="Lee Y.H."/>
            <person name="Bennetzen J.L."/>
            <person name="Choi D."/>
        </authorList>
    </citation>
    <scope>NUCLEOTIDE SEQUENCE [LARGE SCALE GENOMIC DNA]</scope>
    <source>
        <strain evidence="3">cv. PBC81</strain>
    </source>
</reference>
<protein>
    <recommendedName>
        <fullName evidence="1">PABC domain-containing protein</fullName>
    </recommendedName>
</protein>
<evidence type="ECO:0000313" key="2">
    <source>
        <dbReference type="EMBL" id="PHT37637.1"/>
    </source>
</evidence>
<dbReference type="AlphaFoldDB" id="A0A2G2VXC8"/>
<dbReference type="InterPro" id="IPR036053">
    <property type="entry name" value="PABP-dom"/>
</dbReference>
<dbReference type="PROSITE" id="PS51309">
    <property type="entry name" value="PABC"/>
    <property type="match status" value="1"/>
</dbReference>
<dbReference type="GO" id="GO:0003723">
    <property type="term" value="F:RNA binding"/>
    <property type="evidence" value="ECO:0007669"/>
    <property type="project" value="InterPro"/>
</dbReference>
<dbReference type="SUPFAM" id="SSF63570">
    <property type="entry name" value="PABC (PABP) domain"/>
    <property type="match status" value="1"/>
</dbReference>
<organism evidence="2 3">
    <name type="scientific">Capsicum baccatum</name>
    <name type="common">Peruvian pepper</name>
    <dbReference type="NCBI Taxonomy" id="33114"/>
    <lineage>
        <taxon>Eukaryota</taxon>
        <taxon>Viridiplantae</taxon>
        <taxon>Streptophyta</taxon>
        <taxon>Embryophyta</taxon>
        <taxon>Tracheophyta</taxon>
        <taxon>Spermatophyta</taxon>
        <taxon>Magnoliopsida</taxon>
        <taxon>eudicotyledons</taxon>
        <taxon>Gunneridae</taxon>
        <taxon>Pentapetalae</taxon>
        <taxon>asterids</taxon>
        <taxon>lamiids</taxon>
        <taxon>Solanales</taxon>
        <taxon>Solanaceae</taxon>
        <taxon>Solanoideae</taxon>
        <taxon>Capsiceae</taxon>
        <taxon>Capsicum</taxon>
    </lineage>
</organism>
<dbReference type="SMART" id="SM00517">
    <property type="entry name" value="PolyA"/>
    <property type="match status" value="1"/>
</dbReference>
<dbReference type="EMBL" id="MLFT02000009">
    <property type="protein sequence ID" value="PHT37637.1"/>
    <property type="molecule type" value="Genomic_DNA"/>
</dbReference>
<dbReference type="STRING" id="33114.A0A2G2VXC8"/>
<sequence length="88" mass="9576">MVPETLRINKTNMLFVAHSCFKAYGMLLEMDNSEFLSLFKSPESLAAMVQKAVEALKLAMIGASSSQDSRLPNSLPAEVAVKLATLTQ</sequence>
<feature type="domain" description="PABC" evidence="1">
    <location>
        <begin position="1"/>
        <end position="61"/>
    </location>
</feature>
<dbReference type="Gene3D" id="1.10.1900.10">
    <property type="entry name" value="c-terminal domain of poly(a) binding protein"/>
    <property type="match status" value="1"/>
</dbReference>
<reference evidence="3" key="2">
    <citation type="journal article" date="2017" name="J. Anim. Genet.">
        <title>Multiple reference genome sequences of hot pepper reveal the massive evolution of plant disease resistance genes by retroduplication.</title>
        <authorList>
            <person name="Kim S."/>
            <person name="Park J."/>
            <person name="Yeom S.-I."/>
            <person name="Kim Y.-M."/>
            <person name="Seo E."/>
            <person name="Kim K.-T."/>
            <person name="Kim M.-S."/>
            <person name="Lee J.M."/>
            <person name="Cheong K."/>
            <person name="Shin H.-S."/>
            <person name="Kim S.-B."/>
            <person name="Han K."/>
            <person name="Lee J."/>
            <person name="Park M."/>
            <person name="Lee H.-A."/>
            <person name="Lee H.-Y."/>
            <person name="Lee Y."/>
            <person name="Oh S."/>
            <person name="Lee J.H."/>
            <person name="Choi E."/>
            <person name="Choi E."/>
            <person name="Lee S.E."/>
            <person name="Jeon J."/>
            <person name="Kim H."/>
            <person name="Choi G."/>
            <person name="Song H."/>
            <person name="Lee J."/>
            <person name="Lee S.-C."/>
            <person name="Kwon J.-K."/>
            <person name="Lee H.-Y."/>
            <person name="Koo N."/>
            <person name="Hong Y."/>
            <person name="Kim R.W."/>
            <person name="Kang W.-H."/>
            <person name="Huh J.H."/>
            <person name="Kang B.-C."/>
            <person name="Yang T.-J."/>
            <person name="Lee Y.-H."/>
            <person name="Bennetzen J.L."/>
            <person name="Choi D."/>
        </authorList>
    </citation>
    <scope>NUCLEOTIDE SEQUENCE [LARGE SCALE GENOMIC DNA]</scope>
    <source>
        <strain evidence="3">cv. PBC81</strain>
    </source>
</reference>